<sequence length="95" mass="10400">MLNVNLLFNPLNLPGMGSGVLEEIMSISDSSLRKRLGYEVLSFSLQAHSLSQECIDKLAIFFADDLFKYESVCIAAMEHLKSKATAPIQNGPLPA</sequence>
<evidence type="ECO:0000313" key="3">
    <source>
        <dbReference type="Proteomes" id="UP000185794"/>
    </source>
</evidence>
<dbReference type="Proteomes" id="UP000255201">
    <property type="component" value="Unassembled WGS sequence"/>
</dbReference>
<dbReference type="EMBL" id="UFZL01000001">
    <property type="protein sequence ID" value="STE55268.1"/>
    <property type="molecule type" value="Genomic_DNA"/>
</dbReference>
<dbReference type="Proteomes" id="UP000185794">
    <property type="component" value="Unassembled WGS sequence"/>
</dbReference>
<accession>A0A1Q6BHD3</accession>
<evidence type="ECO:0000313" key="1">
    <source>
        <dbReference type="EMBL" id="OKV13198.1"/>
    </source>
</evidence>
<reference evidence="1 3" key="1">
    <citation type="journal article" date="2017" name="Front. Cell. Infect. Microbiol.">
        <title>Chaperone-usher pili loci of human colonization factor-negative enterotoxigenic Escherichia coli.</title>
        <authorList>
            <person name="Del Canto F."/>
            <person name="Vidal R."/>
            <person name="Stine O.C."/>
            <person name="Pop M."/>
        </authorList>
    </citation>
    <scope>NUCLEOTIDE SEQUENCE [LARGE SCALE GENOMIC DNA]</scope>
    <source>
        <strain evidence="1 3">700324</strain>
    </source>
</reference>
<protein>
    <submittedName>
        <fullName evidence="2">Protein</fullName>
    </submittedName>
</protein>
<reference evidence="2 4" key="2">
    <citation type="submission" date="2018-06" db="EMBL/GenBank/DDBJ databases">
        <authorList>
            <consortium name="Pathogen Informatics"/>
            <person name="Doyle S."/>
        </authorList>
    </citation>
    <scope>NUCLEOTIDE SEQUENCE [LARGE SCALE GENOMIC DNA]</scope>
    <source>
        <strain evidence="2 4">NCTC10764</strain>
    </source>
</reference>
<evidence type="ECO:0000313" key="2">
    <source>
        <dbReference type="EMBL" id="STE55268.1"/>
    </source>
</evidence>
<name>A0A1Q6BHD3_ECOLX</name>
<dbReference type="EMBL" id="LRKC01000116">
    <property type="protein sequence ID" value="OKV13198.1"/>
    <property type="molecule type" value="Genomic_DNA"/>
</dbReference>
<dbReference type="AlphaFoldDB" id="A0A1Q6BHD3"/>
<organism evidence="1 3">
    <name type="scientific">Escherichia coli</name>
    <dbReference type="NCBI Taxonomy" id="562"/>
    <lineage>
        <taxon>Bacteria</taxon>
        <taxon>Pseudomonadati</taxon>
        <taxon>Pseudomonadota</taxon>
        <taxon>Gammaproteobacteria</taxon>
        <taxon>Enterobacterales</taxon>
        <taxon>Enterobacteriaceae</taxon>
        <taxon>Escherichia</taxon>
    </lineage>
</organism>
<proteinExistence type="predicted"/>
<gene>
    <name evidence="2" type="primary">ydjO_2</name>
    <name evidence="1" type="ORF">AWP47_09515</name>
    <name evidence="2" type="ORF">NCTC10764_01809</name>
</gene>
<evidence type="ECO:0000313" key="4">
    <source>
        <dbReference type="Proteomes" id="UP000255201"/>
    </source>
</evidence>